<feature type="domain" description="Orn/Lys/Arg decarboxylases family 1 pyridoxal-P attachment site" evidence="6">
    <location>
        <begin position="224"/>
        <end position="238"/>
    </location>
</feature>
<dbReference type="InterPro" id="IPR015424">
    <property type="entry name" value="PyrdxlP-dep_Trfase"/>
</dbReference>
<name>A0A0U9HDH2_9FIRM</name>
<keyword evidence="4" id="KW-0663">Pyridoxal phosphate</keyword>
<dbReference type="Proteomes" id="UP000062160">
    <property type="component" value="Unassembled WGS sequence"/>
</dbReference>
<comment type="similarity">
    <text evidence="2">Belongs to the Orn/Lys/Arg decarboxylase class-I family.</text>
</comment>
<gene>
    <name evidence="7" type="ORF">TSYNT_6234</name>
</gene>
<evidence type="ECO:0000313" key="8">
    <source>
        <dbReference type="Proteomes" id="UP000062160"/>
    </source>
</evidence>
<protein>
    <submittedName>
        <fullName evidence="7">Lysine decarboxylase</fullName>
    </submittedName>
</protein>
<dbReference type="PROSITE" id="PS00703">
    <property type="entry name" value="OKR_DC_1"/>
    <property type="match status" value="1"/>
</dbReference>
<dbReference type="GO" id="GO:0016831">
    <property type="term" value="F:carboxy-lyase activity"/>
    <property type="evidence" value="ECO:0007669"/>
    <property type="project" value="UniProtKB-KW"/>
</dbReference>
<dbReference type="Gene3D" id="3.90.100.10">
    <property type="entry name" value="Orn/Lys/Arg decarboxylase, C-terminal domain"/>
    <property type="match status" value="1"/>
</dbReference>
<dbReference type="Pfam" id="PF01276">
    <property type="entry name" value="OKR_DC_1"/>
    <property type="match status" value="1"/>
</dbReference>
<dbReference type="PANTHER" id="PTHR43277:SF4">
    <property type="entry name" value="ARGININE DECARBOXYLASE"/>
    <property type="match status" value="1"/>
</dbReference>
<dbReference type="Pfam" id="PF03711">
    <property type="entry name" value="OKR_DC_1_C"/>
    <property type="match status" value="1"/>
</dbReference>
<evidence type="ECO:0000259" key="6">
    <source>
        <dbReference type="PROSITE" id="PS00703"/>
    </source>
</evidence>
<keyword evidence="5" id="KW-0456">Lyase</keyword>
<organism evidence="7">
    <name type="scientific">Tepidanaerobacter syntrophicus</name>
    <dbReference type="NCBI Taxonomy" id="224999"/>
    <lineage>
        <taxon>Bacteria</taxon>
        <taxon>Bacillati</taxon>
        <taxon>Bacillota</taxon>
        <taxon>Clostridia</taxon>
        <taxon>Thermosediminibacterales</taxon>
        <taxon>Tepidanaerobacteraceae</taxon>
        <taxon>Tepidanaerobacter</taxon>
    </lineage>
</organism>
<evidence type="ECO:0000256" key="5">
    <source>
        <dbReference type="ARBA" id="ARBA00023239"/>
    </source>
</evidence>
<dbReference type="InterPro" id="IPR000310">
    <property type="entry name" value="Orn/Lys/Arg_deCO2ase_major_dom"/>
</dbReference>
<evidence type="ECO:0000256" key="1">
    <source>
        <dbReference type="ARBA" id="ARBA00001933"/>
    </source>
</evidence>
<evidence type="ECO:0000256" key="2">
    <source>
        <dbReference type="ARBA" id="ARBA00010671"/>
    </source>
</evidence>
<dbReference type="InterPro" id="IPR015421">
    <property type="entry name" value="PyrdxlP-dep_Trfase_major"/>
</dbReference>
<dbReference type="PANTHER" id="PTHR43277">
    <property type="entry name" value="ARGININE DECARBOXYLASE"/>
    <property type="match status" value="1"/>
</dbReference>
<dbReference type="SUPFAM" id="SSF53383">
    <property type="entry name" value="PLP-dependent transferases"/>
    <property type="match status" value="1"/>
</dbReference>
<dbReference type="InterPro" id="IPR008286">
    <property type="entry name" value="Prn/Lys/Arg_de-COase_C"/>
</dbReference>
<dbReference type="STRING" id="224999.GCA_001485475_00859"/>
<evidence type="ECO:0000256" key="3">
    <source>
        <dbReference type="ARBA" id="ARBA00022793"/>
    </source>
</evidence>
<sequence length="482" mass="53384">MEKQEINKFSKTPLIQALKEYEKKDSLRFHMPGHKGRCPKGVFCDIKENLFGWDVTEIPGLDDFAQPEGPIKEAQEKLSALYGADTSYFLVNGATSGIISMMAGALSEKDKILIPRTSHKSVLSGLILTGASAAYIMPERCEELGVYAQVEPCAITNKLIENPDIKAILVTNPVYQGFCPDIARVAEIAKERGTTLLADEAQGPHFGFSKKVPQSAGKFADAWVQSPHKMLTSLTQSAWLHIKGNRIDKERLEDFLHIVTTSSPSYILMASLDGTRELIEENGNSYIEKAVELAQKARYEINNSTVFYAPGQEILGKYGISSQDPLHLMVNVSCAGYTGYDIEKALREDFSIYAEYADLCNVYFLITFSNTLEDIKGLLAVLSHFKPLKNKVKPCFWIKDLPKVALEPKKAFKLPAKSVPFKDSAGSVSKRPLVPYPPGAPLVMPGEIIEKEHIEMINEILNSGGYCQGVTSEKFIQVVTDF</sequence>
<reference evidence="7" key="1">
    <citation type="journal article" date="2016" name="Genome Announc.">
        <title>Draft Genome Sequence of the Syntrophic Lactate-Degrading Bacterium Tepidanaerobacter syntrophicus JLT.</title>
        <authorList>
            <person name="Matsuura N."/>
            <person name="Ohashi A."/>
            <person name="Tourlousse D.M."/>
            <person name="Sekiguchi Y."/>
        </authorList>
    </citation>
    <scope>NUCLEOTIDE SEQUENCE [LARGE SCALE GENOMIC DNA]</scope>
    <source>
        <strain evidence="7">JL</strain>
    </source>
</reference>
<dbReference type="Gene3D" id="3.40.640.10">
    <property type="entry name" value="Type I PLP-dependent aspartate aminotransferase-like (Major domain)"/>
    <property type="match status" value="1"/>
</dbReference>
<evidence type="ECO:0000256" key="4">
    <source>
        <dbReference type="ARBA" id="ARBA00022898"/>
    </source>
</evidence>
<dbReference type="AlphaFoldDB" id="A0A0U9HDH2"/>
<dbReference type="EMBL" id="DF977000">
    <property type="protein sequence ID" value="GAQ24853.1"/>
    <property type="molecule type" value="Genomic_DNA"/>
</dbReference>
<dbReference type="RefSeq" id="WP_059032065.1">
    <property type="nucleotide sequence ID" value="NZ_BSDN01000003.1"/>
</dbReference>
<accession>A0A0U9HDH2</accession>
<dbReference type="InterPro" id="IPR036633">
    <property type="entry name" value="Prn/Lys/Arg_de-COase_C_sf"/>
</dbReference>
<keyword evidence="3" id="KW-0210">Decarboxylase</keyword>
<dbReference type="InterPro" id="IPR052357">
    <property type="entry name" value="Orn_Lys_Arg_decarboxylase-I"/>
</dbReference>
<dbReference type="SUPFAM" id="SSF55904">
    <property type="entry name" value="Ornithine decarboxylase C-terminal domain"/>
    <property type="match status" value="1"/>
</dbReference>
<evidence type="ECO:0000313" key="7">
    <source>
        <dbReference type="EMBL" id="GAQ24853.1"/>
    </source>
</evidence>
<comment type="cofactor">
    <cofactor evidence="1">
        <name>pyridoxal 5'-phosphate</name>
        <dbReference type="ChEBI" id="CHEBI:597326"/>
    </cofactor>
</comment>
<proteinExistence type="inferred from homology"/>
<keyword evidence="8" id="KW-1185">Reference proteome</keyword>